<evidence type="ECO:0000256" key="2">
    <source>
        <dbReference type="ARBA" id="ARBA00022448"/>
    </source>
</evidence>
<keyword evidence="4" id="KW-0547">Nucleotide-binding</keyword>
<evidence type="ECO:0000256" key="8">
    <source>
        <dbReference type="SAM" id="MobiDB-lite"/>
    </source>
</evidence>
<dbReference type="SMART" id="SM00382">
    <property type="entry name" value="AAA"/>
    <property type="match status" value="2"/>
</dbReference>
<protein>
    <recommendedName>
        <fullName evidence="14">ABC transporter</fullName>
    </recommendedName>
</protein>
<dbReference type="PANTHER" id="PTHR24223:SF345">
    <property type="entry name" value="ABC MULTIDRUG TRANSPORTER (EUROFUNG)"/>
    <property type="match status" value="1"/>
</dbReference>
<organism evidence="12 13">
    <name type="scientific">Penicillium capsulatum</name>
    <dbReference type="NCBI Taxonomy" id="69766"/>
    <lineage>
        <taxon>Eukaryota</taxon>
        <taxon>Fungi</taxon>
        <taxon>Dikarya</taxon>
        <taxon>Ascomycota</taxon>
        <taxon>Pezizomycotina</taxon>
        <taxon>Eurotiomycetes</taxon>
        <taxon>Eurotiomycetidae</taxon>
        <taxon>Eurotiales</taxon>
        <taxon>Aspergillaceae</taxon>
        <taxon>Penicillium</taxon>
    </lineage>
</organism>
<evidence type="ECO:0000256" key="3">
    <source>
        <dbReference type="ARBA" id="ARBA00022692"/>
    </source>
</evidence>
<dbReference type="EMBL" id="JAPQKO010000002">
    <property type="protein sequence ID" value="KAJ5180006.1"/>
    <property type="molecule type" value="Genomic_DNA"/>
</dbReference>
<dbReference type="InterPro" id="IPR050173">
    <property type="entry name" value="ABC_transporter_C-like"/>
</dbReference>
<gene>
    <name evidence="12" type="ORF">N7492_003216</name>
</gene>
<feature type="domain" description="ABC transporter" evidence="10">
    <location>
        <begin position="1190"/>
        <end position="1449"/>
    </location>
</feature>
<dbReference type="Gene3D" id="3.40.50.300">
    <property type="entry name" value="P-loop containing nucleotide triphosphate hydrolases"/>
    <property type="match status" value="2"/>
</dbReference>
<feature type="domain" description="ABC transporter" evidence="10">
    <location>
        <begin position="591"/>
        <end position="820"/>
    </location>
</feature>
<dbReference type="Gene3D" id="1.20.1560.10">
    <property type="entry name" value="ABC transporter type 1, transmembrane domain"/>
    <property type="match status" value="2"/>
</dbReference>
<evidence type="ECO:0008006" key="14">
    <source>
        <dbReference type="Google" id="ProtNLM"/>
    </source>
</evidence>
<feature type="transmembrane region" description="Helical" evidence="9">
    <location>
        <begin position="912"/>
        <end position="936"/>
    </location>
</feature>
<keyword evidence="3 9" id="KW-0812">Transmembrane</keyword>
<name>A0A9W9IMQ9_9EURO</name>
<feature type="domain" description="ABC transmembrane type-1" evidence="11">
    <location>
        <begin position="284"/>
        <end position="549"/>
    </location>
</feature>
<feature type="transmembrane region" description="Helical" evidence="9">
    <location>
        <begin position="408"/>
        <end position="429"/>
    </location>
</feature>
<dbReference type="InterPro" id="IPR003593">
    <property type="entry name" value="AAA+_ATPase"/>
</dbReference>
<dbReference type="GO" id="GO:0016887">
    <property type="term" value="F:ATP hydrolysis activity"/>
    <property type="evidence" value="ECO:0007669"/>
    <property type="project" value="InterPro"/>
</dbReference>
<dbReference type="GO" id="GO:0016020">
    <property type="term" value="C:membrane"/>
    <property type="evidence" value="ECO:0007669"/>
    <property type="project" value="UniProtKB-SubCell"/>
</dbReference>
<feature type="transmembrane region" description="Helical" evidence="9">
    <location>
        <begin position="280"/>
        <end position="300"/>
    </location>
</feature>
<proteinExistence type="predicted"/>
<reference evidence="12" key="2">
    <citation type="journal article" date="2023" name="IMA Fungus">
        <title>Comparative genomic study of the Penicillium genus elucidates a diverse pangenome and 15 lateral gene transfer events.</title>
        <authorList>
            <person name="Petersen C."/>
            <person name="Sorensen T."/>
            <person name="Nielsen M.R."/>
            <person name="Sondergaard T.E."/>
            <person name="Sorensen J.L."/>
            <person name="Fitzpatrick D.A."/>
            <person name="Frisvad J.C."/>
            <person name="Nielsen K.L."/>
        </authorList>
    </citation>
    <scope>NUCLEOTIDE SEQUENCE</scope>
    <source>
        <strain evidence="12">IBT 21917</strain>
    </source>
</reference>
<evidence type="ECO:0000256" key="1">
    <source>
        <dbReference type="ARBA" id="ARBA00004141"/>
    </source>
</evidence>
<dbReference type="SUPFAM" id="SSF52540">
    <property type="entry name" value="P-loop containing nucleoside triphosphate hydrolases"/>
    <property type="match status" value="2"/>
</dbReference>
<evidence type="ECO:0000313" key="13">
    <source>
        <dbReference type="Proteomes" id="UP001146351"/>
    </source>
</evidence>
<feature type="transmembrane region" description="Helical" evidence="9">
    <location>
        <begin position="200"/>
        <end position="219"/>
    </location>
</feature>
<evidence type="ECO:0000256" key="5">
    <source>
        <dbReference type="ARBA" id="ARBA00022840"/>
    </source>
</evidence>
<dbReference type="InterPro" id="IPR003439">
    <property type="entry name" value="ABC_transporter-like_ATP-bd"/>
</dbReference>
<keyword evidence="7 9" id="KW-0472">Membrane</keyword>
<feature type="transmembrane region" description="Helical" evidence="9">
    <location>
        <begin position="1015"/>
        <end position="1033"/>
    </location>
</feature>
<dbReference type="SUPFAM" id="SSF90123">
    <property type="entry name" value="ABC transporter transmembrane region"/>
    <property type="match status" value="2"/>
</dbReference>
<dbReference type="PROSITE" id="PS00211">
    <property type="entry name" value="ABC_TRANSPORTER_1"/>
    <property type="match status" value="2"/>
</dbReference>
<feature type="transmembrane region" description="Helical" evidence="9">
    <location>
        <begin position="520"/>
        <end position="541"/>
    </location>
</feature>
<comment type="subcellular location">
    <subcellularLocation>
        <location evidence="1">Membrane</location>
        <topology evidence="1">Multi-pass membrane protein</topology>
    </subcellularLocation>
</comment>
<keyword evidence="5" id="KW-0067">ATP-binding</keyword>
<dbReference type="InterPro" id="IPR027417">
    <property type="entry name" value="P-loop_NTPase"/>
</dbReference>
<evidence type="ECO:0000256" key="7">
    <source>
        <dbReference type="ARBA" id="ARBA00023136"/>
    </source>
</evidence>
<dbReference type="Pfam" id="PF00664">
    <property type="entry name" value="ABC_membrane"/>
    <property type="match status" value="2"/>
</dbReference>
<dbReference type="InterPro" id="IPR056227">
    <property type="entry name" value="TMD0_ABC"/>
</dbReference>
<comment type="caution">
    <text evidence="12">The sequence shown here is derived from an EMBL/GenBank/DDBJ whole genome shotgun (WGS) entry which is preliminary data.</text>
</comment>
<dbReference type="CDD" id="cd18580">
    <property type="entry name" value="ABC_6TM_ABCC_D2"/>
    <property type="match status" value="1"/>
</dbReference>
<feature type="region of interest" description="Disordered" evidence="8">
    <location>
        <begin position="803"/>
        <end position="853"/>
    </location>
</feature>
<dbReference type="InterPro" id="IPR011527">
    <property type="entry name" value="ABC1_TM_dom"/>
</dbReference>
<evidence type="ECO:0000259" key="10">
    <source>
        <dbReference type="PROSITE" id="PS50893"/>
    </source>
</evidence>
<feature type="transmembrane region" description="Helical" evidence="9">
    <location>
        <begin position="487"/>
        <end position="514"/>
    </location>
</feature>
<dbReference type="InterPro" id="IPR044746">
    <property type="entry name" value="ABCC_6TM_D1"/>
</dbReference>
<keyword evidence="6 9" id="KW-1133">Transmembrane helix</keyword>
<dbReference type="Pfam" id="PF24357">
    <property type="entry name" value="TMD0_ABC"/>
    <property type="match status" value="1"/>
</dbReference>
<reference evidence="12" key="1">
    <citation type="submission" date="2022-11" db="EMBL/GenBank/DDBJ databases">
        <authorList>
            <person name="Petersen C."/>
        </authorList>
    </citation>
    <scope>NUCLEOTIDE SEQUENCE</scope>
    <source>
        <strain evidence="12">IBT 21917</strain>
    </source>
</reference>
<dbReference type="InterPro" id="IPR017871">
    <property type="entry name" value="ABC_transporter-like_CS"/>
</dbReference>
<dbReference type="InterPro" id="IPR036640">
    <property type="entry name" value="ABC1_TM_sf"/>
</dbReference>
<dbReference type="FunFam" id="1.20.1560.10:FF:000066">
    <property type="entry name" value="ABC multidrug transporter (Eurofung)"/>
    <property type="match status" value="1"/>
</dbReference>
<feature type="transmembrane region" description="Helical" evidence="9">
    <location>
        <begin position="1096"/>
        <end position="1120"/>
    </location>
</feature>
<feature type="transmembrane region" description="Helical" evidence="9">
    <location>
        <begin position="875"/>
        <end position="900"/>
    </location>
</feature>
<evidence type="ECO:0000256" key="9">
    <source>
        <dbReference type="SAM" id="Phobius"/>
    </source>
</evidence>
<accession>A0A9W9IMQ9</accession>
<feature type="compositionally biased region" description="Basic and acidic residues" evidence="8">
    <location>
        <begin position="842"/>
        <end position="853"/>
    </location>
</feature>
<keyword evidence="2" id="KW-0813">Transport</keyword>
<feature type="domain" description="ABC transmembrane type-1" evidence="11">
    <location>
        <begin position="878"/>
        <end position="1153"/>
    </location>
</feature>
<dbReference type="PANTHER" id="PTHR24223">
    <property type="entry name" value="ATP-BINDING CASSETTE SUB-FAMILY C"/>
    <property type="match status" value="1"/>
</dbReference>
<feature type="transmembrane region" description="Helical" evidence="9">
    <location>
        <begin position="312"/>
        <end position="336"/>
    </location>
</feature>
<dbReference type="FunFam" id="1.20.1560.10:FF:000055">
    <property type="entry name" value="ABC multidrug transporter (Eurofung)"/>
    <property type="match status" value="1"/>
</dbReference>
<feature type="transmembrane region" description="Helical" evidence="9">
    <location>
        <begin position="98"/>
        <end position="118"/>
    </location>
</feature>
<evidence type="ECO:0000256" key="6">
    <source>
        <dbReference type="ARBA" id="ARBA00022989"/>
    </source>
</evidence>
<sequence>MEVRECNDDLFGPAVQGCRGNFDFTKSFEHIFLSVIPNALFLVTAAIRIYHLGHQPRIVKGTLFQLLKLGLLLVYFALQLTRAIQFILSHGETVPKLATSAIAMTIVAAVGMMALSFLEHERSFKPSLLLTIYVFLTAIFDAALTRTSWLASVQSWQVTDSHIQLAALVLKLVVLSLESKGKTKFIAGWSPEKHSPEESSGFFSLALMFWLNPLFLRGYRQHCTVENLYAIDQRLGAKLMFSQLAQNLSSANRSGKSIGLARNIAKTLLWPLVCPIAPRLAKIGFTFAQPFFITALISNMQKSNSSSSVNDGYGLIGACVLIYGGIALSNTLYGYYTHRAMYMIRGSLVSAIYQKTLLLGAGEATDTGAVTLMSTDIECIMTGCENIHELWASIVEIALGCWLLHSRLGVAFLSPIIVIIVCLIGMAWVSGTAGKAQATWMDKIQHRVSITSALITNMKPLKISGMVPGLARIVQNSREGEIKAGNLFRLILVISATIAYAPMCLSPVFAFAFTGQNLDVISFFVSLSYLVILSTPLTTVFQNIPVIIAGFTCISRIQQFLEAKIRHDPRIEFCTHGQEKPSPSGSSHPLIRITNGQFGWTKERSVLNNINTVIPDGQFTIVVGPVACGKSTLCKAILGEVPFTEGEVEFGHKIPIIGYCDQSPLLSNHTIRDNIIGTLPFYKEKYQDVIMATCLGPDIDLLPSGHGTVVGNGGSILSGGQKQRVSLARALYHDPALLLLDEVLAGLDQTTEAEVFRRVFGPDGWIRRWKTTAVLFTHSAMHLASADHIIALGKDGSLHEHGKLPGSAECTKVNSSVSGDQKAPLSDDTDPAASEKTLVGPDEGKEKPSNEVHDHARRLGDFRVYKHYFGTIRPATLALFMFSCVLFGFGESFPTMWISFWSSNSYDQSNPFYIGIYGALRVLQLLGFFLAAALALGPMVVDSGSKLHFNALNTVARAPLRFLTTTDNGVITNLFSQDTTIVDTELPKHLFNIAASICAVIGLAVVIAFSSPWLALVYPLLAMVLWLVQRVYLRTSRQLRFLDLEAKSPLYTNFLETARALATIRAFGWATHKLDENYQLVDQSQRPAYLLSMVQWWLQLVMNVMVLALAILVTVLATQLRANPGLAGASLVSLMSLASLVATLVQDYTTFETSIGAVSRLKTFSEEVKPEEQDGEDIRPEEQWPERGRVEFEGLSASYDDLPPESSLSEKPNNLVLKDINLSIPPGQKVAICGRTGSGKSSLLLLLTRLLYPIPGSKITIDEIPVDRIDRSTLRERIIAVPQDAVFLPDGHTIKDNLDPFGLATEDECISVLATVQLDTLATHHKDLLTPLKANQLSGGQAKLFSLGRSVLRQIIKTRTATVDTITKGGLLLLDEISSGVDASTEKLMHAVICKEFSDYTIISVVHSLDLVSQFFDRAIVMDQGVIVESGPPVDLLQVQGWFRELVKEFSQDKE</sequence>
<dbReference type="GO" id="GO:0140359">
    <property type="term" value="F:ABC-type transporter activity"/>
    <property type="evidence" value="ECO:0007669"/>
    <property type="project" value="InterPro"/>
</dbReference>
<dbReference type="InterPro" id="IPR044726">
    <property type="entry name" value="ABCC_6TM_D2"/>
</dbReference>
<feature type="transmembrane region" description="Helical" evidence="9">
    <location>
        <begin position="62"/>
        <end position="78"/>
    </location>
</feature>
<feature type="transmembrane region" description="Helical" evidence="9">
    <location>
        <begin position="31"/>
        <end position="50"/>
    </location>
</feature>
<dbReference type="PROSITE" id="PS50893">
    <property type="entry name" value="ABC_TRANSPORTER_2"/>
    <property type="match status" value="2"/>
</dbReference>
<evidence type="ECO:0000313" key="12">
    <source>
        <dbReference type="EMBL" id="KAJ5180006.1"/>
    </source>
</evidence>
<keyword evidence="13" id="KW-1185">Reference proteome</keyword>
<evidence type="ECO:0000259" key="11">
    <source>
        <dbReference type="PROSITE" id="PS50929"/>
    </source>
</evidence>
<dbReference type="GO" id="GO:0005524">
    <property type="term" value="F:ATP binding"/>
    <property type="evidence" value="ECO:0007669"/>
    <property type="project" value="UniProtKB-KW"/>
</dbReference>
<dbReference type="Proteomes" id="UP001146351">
    <property type="component" value="Unassembled WGS sequence"/>
</dbReference>
<feature type="transmembrane region" description="Helical" evidence="9">
    <location>
        <begin position="130"/>
        <end position="149"/>
    </location>
</feature>
<dbReference type="CDD" id="cd18579">
    <property type="entry name" value="ABC_6TM_ABCC_D1"/>
    <property type="match status" value="1"/>
</dbReference>
<dbReference type="PROSITE" id="PS50929">
    <property type="entry name" value="ABC_TM1F"/>
    <property type="match status" value="2"/>
</dbReference>
<dbReference type="OrthoDB" id="6500128at2759"/>
<evidence type="ECO:0000256" key="4">
    <source>
        <dbReference type="ARBA" id="ARBA00022741"/>
    </source>
</evidence>
<dbReference type="Pfam" id="PF00005">
    <property type="entry name" value="ABC_tran"/>
    <property type="match status" value="2"/>
</dbReference>